<dbReference type="AlphaFoldDB" id="A0ABC9B379"/>
<name>A0ABC9B379_9POAL</name>
<dbReference type="EMBL" id="OZ075134">
    <property type="protein sequence ID" value="CAL4992624.1"/>
    <property type="molecule type" value="Genomic_DNA"/>
</dbReference>
<dbReference type="Proteomes" id="UP001497457">
    <property type="component" value="Chromosome 24b"/>
</dbReference>
<accession>A0ABC9B379</accession>
<sequence>MKNRKVAKVVDDPSLEDSANGKLHEVLPRLSKSVVSLYTFDGNDKCAEFTGIVSKSNACDTCILTSASGIRCFQGPTRINMNLSIFVNLPNGKTAMACLTKIDFDRNILTVTIGPFPDFREASLDHKLEVGPNNNVAALCCNKTRVGFSSGIVTELSEEFDGQKLTLSTCQIPELGTGGPLVDFEGNFVGMNMCHLKEGTLFLPKKKVLESFLPFRIRFRIRQASREICKSSTTHIPEDIEKLTSSPDFCPLPDNELTKELTKDLSSRGYPLPVTIEGGMHLRNGFEEKFPGDTWNKLTEKVASSLSLSVVSLASFLDGGAREKTRFFACTGVIIGSFKSMTRILTSASLVTVNKKIDENLKIQVLLPTNKHTEGKLQDYDLRYNIAVVTITDFHCRRIANLHAKRDDESYPKVVAIGRIFETGELMATSGVLTDNSSKLVSEETGASTCKVTKAGIGGPLIAHNGNFIGMNFYGAKETPYVPRNIILKLLKEFDRKGCVAADDRADNINQDRWSVPRPYWYYPSLAPRRIWGRRRYA</sequence>
<keyword evidence="2" id="KW-1185">Reference proteome</keyword>
<reference evidence="2" key="1">
    <citation type="submission" date="2024-06" db="EMBL/GenBank/DDBJ databases">
        <authorList>
            <person name="Ryan C."/>
        </authorList>
    </citation>
    <scope>NUCLEOTIDE SEQUENCE [LARGE SCALE GENOMIC DNA]</scope>
</reference>
<dbReference type="PANTHER" id="PTHR18868:SF49">
    <property type="entry name" value="OS11G0147200 PROTEIN"/>
    <property type="match status" value="1"/>
</dbReference>
<dbReference type="SUPFAM" id="SSF50494">
    <property type="entry name" value="Trypsin-like serine proteases"/>
    <property type="match status" value="2"/>
</dbReference>
<dbReference type="Gene3D" id="2.40.10.120">
    <property type="match status" value="2"/>
</dbReference>
<gene>
    <name evidence="1" type="ORF">URODEC1_LOCUS61194</name>
</gene>
<organism evidence="1 2">
    <name type="scientific">Urochloa decumbens</name>
    <dbReference type="NCBI Taxonomy" id="240449"/>
    <lineage>
        <taxon>Eukaryota</taxon>
        <taxon>Viridiplantae</taxon>
        <taxon>Streptophyta</taxon>
        <taxon>Embryophyta</taxon>
        <taxon>Tracheophyta</taxon>
        <taxon>Spermatophyta</taxon>
        <taxon>Magnoliopsida</taxon>
        <taxon>Liliopsida</taxon>
        <taxon>Poales</taxon>
        <taxon>Poaceae</taxon>
        <taxon>PACMAD clade</taxon>
        <taxon>Panicoideae</taxon>
        <taxon>Panicodae</taxon>
        <taxon>Paniceae</taxon>
        <taxon>Melinidinae</taxon>
        <taxon>Urochloa</taxon>
    </lineage>
</organism>
<proteinExistence type="predicted"/>
<dbReference type="Pfam" id="PF13365">
    <property type="entry name" value="Trypsin_2"/>
    <property type="match status" value="2"/>
</dbReference>
<evidence type="ECO:0000313" key="1">
    <source>
        <dbReference type="EMBL" id="CAL4992624.1"/>
    </source>
</evidence>
<protein>
    <submittedName>
        <fullName evidence="1">Uncharacterized protein</fullName>
    </submittedName>
</protein>
<evidence type="ECO:0000313" key="2">
    <source>
        <dbReference type="Proteomes" id="UP001497457"/>
    </source>
</evidence>
<reference evidence="1 2" key="2">
    <citation type="submission" date="2024-10" db="EMBL/GenBank/DDBJ databases">
        <authorList>
            <person name="Ryan C."/>
        </authorList>
    </citation>
    <scope>NUCLEOTIDE SEQUENCE [LARGE SCALE GENOMIC DNA]</scope>
</reference>
<dbReference type="PANTHER" id="PTHR18868">
    <property type="entry name" value="OS07G0665300 PROTEIN-RELATED"/>
    <property type="match status" value="1"/>
</dbReference>
<dbReference type="InterPro" id="IPR009003">
    <property type="entry name" value="Peptidase_S1_PA"/>
</dbReference>